<gene>
    <name evidence="4" type="ORF">CP97_11670</name>
</gene>
<name>A0A0H4VHV7_9SPHN</name>
<dbReference type="Pfam" id="PF03358">
    <property type="entry name" value="FMN_red"/>
    <property type="match status" value="1"/>
</dbReference>
<organism evidence="4 5">
    <name type="scientific">Aurantiacibacter atlanticus</name>
    <dbReference type="NCBI Taxonomy" id="1648404"/>
    <lineage>
        <taxon>Bacteria</taxon>
        <taxon>Pseudomonadati</taxon>
        <taxon>Pseudomonadota</taxon>
        <taxon>Alphaproteobacteria</taxon>
        <taxon>Sphingomonadales</taxon>
        <taxon>Erythrobacteraceae</taxon>
        <taxon>Aurantiacibacter</taxon>
    </lineage>
</organism>
<sequence length="164" mass="17611">MDKTLAIIWYSYTDGSRQLAEAARDGAQEAGGVNLRYLAAKDAQTADLLDADGYIFACPENLAAIAGVMKAFFDRTYYGVLGKIEGRPYAAMICAGSDGTNAQRQLERIATGWRLKRVAETAIFNTHAQTKEEILTPKVIGEAELAAARELGATLAAGLEMGVF</sequence>
<reference evidence="5" key="2">
    <citation type="submission" date="2015-04" db="EMBL/GenBank/DDBJ databases">
        <title>The complete genome sequence of Erythrobacter sp. s21-N3.</title>
        <authorList>
            <person name="Zhuang L."/>
            <person name="Liu Y."/>
            <person name="Shao Z."/>
        </authorList>
    </citation>
    <scope>NUCLEOTIDE SEQUENCE [LARGE SCALE GENOMIC DNA]</scope>
    <source>
        <strain evidence="5">s21-N3</strain>
    </source>
</reference>
<dbReference type="OrthoDB" id="5736081at2"/>
<keyword evidence="5" id="KW-1185">Reference proteome</keyword>
<dbReference type="Proteomes" id="UP000059113">
    <property type="component" value="Chromosome"/>
</dbReference>
<dbReference type="RefSeq" id="WP_048886085.1">
    <property type="nucleotide sequence ID" value="NZ_CP011310.1"/>
</dbReference>
<keyword evidence="2" id="KW-0288">FMN</keyword>
<reference evidence="4 5" key="1">
    <citation type="journal article" date="2015" name="Int. J. Syst. Evol. Microbiol.">
        <title>Erythrobacter atlanticus sp. nov., a bacterium from ocean sediment able to degrade polycyclic aromatic hydrocarbons.</title>
        <authorList>
            <person name="Zhuang L."/>
            <person name="Liu Y."/>
            <person name="Wang L."/>
            <person name="Wang W."/>
            <person name="Shao Z."/>
        </authorList>
    </citation>
    <scope>NUCLEOTIDE SEQUENCE [LARGE SCALE GENOMIC DNA]</scope>
    <source>
        <strain evidence="5">s21-N3</strain>
    </source>
</reference>
<dbReference type="PROSITE" id="PS50902">
    <property type="entry name" value="FLAVODOXIN_LIKE"/>
    <property type="match status" value="1"/>
</dbReference>
<dbReference type="STRING" id="1648404.CP97_11670"/>
<evidence type="ECO:0000256" key="1">
    <source>
        <dbReference type="ARBA" id="ARBA00022630"/>
    </source>
</evidence>
<proteinExistence type="predicted"/>
<dbReference type="InterPro" id="IPR029039">
    <property type="entry name" value="Flavoprotein-like_sf"/>
</dbReference>
<keyword evidence="1" id="KW-0285">Flavoprotein</keyword>
<dbReference type="InterPro" id="IPR008254">
    <property type="entry name" value="Flavodoxin/NO_synth"/>
</dbReference>
<evidence type="ECO:0000256" key="2">
    <source>
        <dbReference type="ARBA" id="ARBA00022643"/>
    </source>
</evidence>
<dbReference type="AlphaFoldDB" id="A0A0H4VHV7"/>
<dbReference type="SUPFAM" id="SSF52218">
    <property type="entry name" value="Flavoproteins"/>
    <property type="match status" value="1"/>
</dbReference>
<protein>
    <submittedName>
        <fullName evidence="4">NAD(P)H dehydrogenase (Quinone)</fullName>
    </submittedName>
</protein>
<dbReference type="GO" id="GO:0016491">
    <property type="term" value="F:oxidoreductase activity"/>
    <property type="evidence" value="ECO:0007669"/>
    <property type="project" value="InterPro"/>
</dbReference>
<dbReference type="KEGG" id="ery:CP97_11670"/>
<dbReference type="Gene3D" id="3.40.50.360">
    <property type="match status" value="1"/>
</dbReference>
<evidence type="ECO:0000313" key="4">
    <source>
        <dbReference type="EMBL" id="AKQ42549.1"/>
    </source>
</evidence>
<feature type="domain" description="Flavodoxin-like" evidence="3">
    <location>
        <begin position="5"/>
        <end position="164"/>
    </location>
</feature>
<dbReference type="EMBL" id="CP011310">
    <property type="protein sequence ID" value="AKQ42549.1"/>
    <property type="molecule type" value="Genomic_DNA"/>
</dbReference>
<dbReference type="InterPro" id="IPR005025">
    <property type="entry name" value="FMN_Rdtase-like_dom"/>
</dbReference>
<evidence type="ECO:0000259" key="3">
    <source>
        <dbReference type="PROSITE" id="PS50902"/>
    </source>
</evidence>
<dbReference type="GO" id="GO:0010181">
    <property type="term" value="F:FMN binding"/>
    <property type="evidence" value="ECO:0007669"/>
    <property type="project" value="InterPro"/>
</dbReference>
<accession>A0A0H4VHV7</accession>
<dbReference type="PATRIC" id="fig|1648404.4.peg.2431"/>
<evidence type="ECO:0000313" key="5">
    <source>
        <dbReference type="Proteomes" id="UP000059113"/>
    </source>
</evidence>